<evidence type="ECO:0000313" key="2">
    <source>
        <dbReference type="EMBL" id="QAS69336.1"/>
    </source>
</evidence>
<proteinExistence type="predicted"/>
<protein>
    <submittedName>
        <fullName evidence="2">LicD family protein</fullName>
    </submittedName>
</protein>
<dbReference type="RefSeq" id="WP_128685354.1">
    <property type="nucleotide sequence ID" value="NZ_CP029684.2"/>
</dbReference>
<reference evidence="2 3" key="1">
    <citation type="journal article" date="2019" name="Syst. Appl. Microbiol.">
        <title>Oenococcus sicerae sp. nov., isolated from French cider.</title>
        <authorList>
            <person name="Cousin F.J."/>
            <person name="Le Guellec R."/>
            <person name="Chagnot C."/>
            <person name="Goux D."/>
            <person name="Dalmasso M."/>
            <person name="Laplace J.M."/>
            <person name="Cretenet M."/>
        </authorList>
    </citation>
    <scope>NUCLEOTIDE SEQUENCE [LARGE SCALE GENOMIC DNA]</scope>
    <source>
        <strain evidence="2 3">UCMA 15228</strain>
    </source>
</reference>
<organism evidence="2 3">
    <name type="scientific">Oenococcus sicerae</name>
    <dbReference type="NCBI Taxonomy" id="2203724"/>
    <lineage>
        <taxon>Bacteria</taxon>
        <taxon>Bacillati</taxon>
        <taxon>Bacillota</taxon>
        <taxon>Bacilli</taxon>
        <taxon>Lactobacillales</taxon>
        <taxon>Lactobacillaceae</taxon>
        <taxon>Oenococcus</taxon>
    </lineage>
</organism>
<gene>
    <name evidence="2" type="ORF">DLJ48_01755</name>
</gene>
<dbReference type="PANTHER" id="PTHR43404">
    <property type="entry name" value="LIPOPOLYSACCHARIDE CHOLINEPHOSPHOTRANSFERASE LICD"/>
    <property type="match status" value="1"/>
</dbReference>
<keyword evidence="3" id="KW-1185">Reference proteome</keyword>
<dbReference type="Proteomes" id="UP000286907">
    <property type="component" value="Chromosome"/>
</dbReference>
<dbReference type="InterPro" id="IPR007074">
    <property type="entry name" value="LicD/FKTN/FKRP_NTP_transf"/>
</dbReference>
<evidence type="ECO:0000313" key="3">
    <source>
        <dbReference type="Proteomes" id="UP000286907"/>
    </source>
</evidence>
<sequence length="272" mass="31685">MTFSKDKNILKIQKIELEALKEVKEIATANDIHFFLRGGSVMGAVKYQGFVPWDDDTDIAVPRKDYSRLITLLSSEWSDKYWMASYLNGDEIHSYFPRVLLKPTYQDKLGLKSNNHLGFTIIDILPLDGVPASSFGRFFFKYEVMFFRLLGAVHTANYKDTISQHKGMRKKIISLLNKLHVEKMYSQNWTYDVLDKIYSSRMGNQSKWIGTITGSSFDKEIFPSEIWGRGTFLPFEDTTFRVPARWDDYLKQIYGENYALEVPRVKKTHQLK</sequence>
<dbReference type="InterPro" id="IPR052942">
    <property type="entry name" value="LPS_cholinephosphotransferase"/>
</dbReference>
<evidence type="ECO:0000259" key="1">
    <source>
        <dbReference type="Pfam" id="PF04991"/>
    </source>
</evidence>
<dbReference type="EMBL" id="CP029684">
    <property type="protein sequence ID" value="QAS69336.1"/>
    <property type="molecule type" value="Genomic_DNA"/>
</dbReference>
<dbReference type="PANTHER" id="PTHR43404:SF2">
    <property type="entry name" value="LIPOPOLYSACCHARIDE CHOLINEPHOSPHOTRANSFERASE LICD"/>
    <property type="match status" value="1"/>
</dbReference>
<accession>A0ABX5QKQ2</accession>
<feature type="domain" description="LicD/FKTN/FKRP nucleotidyltransferase" evidence="1">
    <location>
        <begin position="28"/>
        <end position="255"/>
    </location>
</feature>
<dbReference type="Pfam" id="PF04991">
    <property type="entry name" value="LicD"/>
    <property type="match status" value="1"/>
</dbReference>
<name>A0ABX5QKQ2_9LACO</name>